<dbReference type="PANTHER" id="PTHR47640">
    <property type="entry name" value="TRNA SELENOCYSTEINE 1-ASSOCIATED PROTEIN 1-RELATED-RELATED"/>
    <property type="match status" value="1"/>
</dbReference>
<feature type="domain" description="RRM" evidence="12">
    <location>
        <begin position="194"/>
        <end position="273"/>
    </location>
</feature>
<evidence type="ECO:0000256" key="3">
    <source>
        <dbReference type="ARBA" id="ARBA00022664"/>
    </source>
</evidence>
<dbReference type="AlphaFoldDB" id="A0A068TLS2"/>
<dbReference type="EMBL" id="HG739085">
    <property type="protein sequence ID" value="CDO97156.1"/>
    <property type="molecule type" value="Genomic_DNA"/>
</dbReference>
<evidence type="ECO:0000256" key="7">
    <source>
        <dbReference type="ARBA" id="ARBA00057395"/>
    </source>
</evidence>
<proteinExistence type="inferred from homology"/>
<dbReference type="Gramene" id="CDO97156">
    <property type="protein sequence ID" value="CDO97156"/>
    <property type="gene ID" value="GSCOC_T00014408001"/>
</dbReference>
<keyword evidence="4" id="KW-0677">Repeat</keyword>
<dbReference type="CDD" id="cd12344">
    <property type="entry name" value="RRM1_SECp43_like"/>
    <property type="match status" value="1"/>
</dbReference>
<dbReference type="InterPro" id="IPR000504">
    <property type="entry name" value="RRM_dom"/>
</dbReference>
<evidence type="ECO:0000256" key="5">
    <source>
        <dbReference type="ARBA" id="ARBA00022884"/>
    </source>
</evidence>
<protein>
    <recommendedName>
        <fullName evidence="12">RRM domain-containing protein</fullName>
    </recommendedName>
</protein>
<evidence type="ECO:0000256" key="9">
    <source>
        <dbReference type="ARBA" id="ARBA00063471"/>
    </source>
</evidence>
<dbReference type="SMART" id="SM00360">
    <property type="entry name" value="RRM"/>
    <property type="match status" value="3"/>
</dbReference>
<feature type="domain" description="RRM" evidence="12">
    <location>
        <begin position="100"/>
        <end position="180"/>
    </location>
</feature>
<reference evidence="14" key="1">
    <citation type="journal article" date="2014" name="Science">
        <title>The coffee genome provides insight into the convergent evolution of caffeine biosynthesis.</title>
        <authorList>
            <person name="Denoeud F."/>
            <person name="Carretero-Paulet L."/>
            <person name="Dereeper A."/>
            <person name="Droc G."/>
            <person name="Guyot R."/>
            <person name="Pietrella M."/>
            <person name="Zheng C."/>
            <person name="Alberti A."/>
            <person name="Anthony F."/>
            <person name="Aprea G."/>
            <person name="Aury J.M."/>
            <person name="Bento P."/>
            <person name="Bernard M."/>
            <person name="Bocs S."/>
            <person name="Campa C."/>
            <person name="Cenci A."/>
            <person name="Combes M.C."/>
            <person name="Crouzillat D."/>
            <person name="Da Silva C."/>
            <person name="Daddiego L."/>
            <person name="De Bellis F."/>
            <person name="Dussert S."/>
            <person name="Garsmeur O."/>
            <person name="Gayraud T."/>
            <person name="Guignon V."/>
            <person name="Jahn K."/>
            <person name="Jamilloux V."/>
            <person name="Joet T."/>
            <person name="Labadie K."/>
            <person name="Lan T."/>
            <person name="Leclercq J."/>
            <person name="Lepelley M."/>
            <person name="Leroy T."/>
            <person name="Li L.T."/>
            <person name="Librado P."/>
            <person name="Lopez L."/>
            <person name="Munoz A."/>
            <person name="Noel B."/>
            <person name="Pallavicini A."/>
            <person name="Perrotta G."/>
            <person name="Poncet V."/>
            <person name="Pot D."/>
            <person name="Priyono X."/>
            <person name="Rigoreau M."/>
            <person name="Rouard M."/>
            <person name="Rozas J."/>
            <person name="Tranchant-Dubreuil C."/>
            <person name="VanBuren R."/>
            <person name="Zhang Q."/>
            <person name="Andrade A.C."/>
            <person name="Argout X."/>
            <person name="Bertrand B."/>
            <person name="de Kochko A."/>
            <person name="Graziosi G."/>
            <person name="Henry R.J."/>
            <person name="Jayarama X."/>
            <person name="Ming R."/>
            <person name="Nagai C."/>
            <person name="Rounsley S."/>
            <person name="Sankoff D."/>
            <person name="Giuliano G."/>
            <person name="Albert V.A."/>
            <person name="Wincker P."/>
            <person name="Lashermes P."/>
        </authorList>
    </citation>
    <scope>NUCLEOTIDE SEQUENCE [LARGE SCALE GENOMIC DNA]</scope>
    <source>
        <strain evidence="14">cv. DH200-94</strain>
    </source>
</reference>
<dbReference type="GO" id="GO:0005634">
    <property type="term" value="C:nucleus"/>
    <property type="evidence" value="ECO:0007669"/>
    <property type="project" value="UniProtKB-SubCell"/>
</dbReference>
<accession>A0A068TLS2</accession>
<dbReference type="FunFam" id="3.30.70.330:FF:000103">
    <property type="entry name" value="Polyadenylate-binding protein RBP47B"/>
    <property type="match status" value="1"/>
</dbReference>
<dbReference type="PANTHER" id="PTHR47640:SF9">
    <property type="entry name" value="POLYADENYLATE-BINDING PROTEIN RBP47B"/>
    <property type="match status" value="1"/>
</dbReference>
<evidence type="ECO:0000259" key="12">
    <source>
        <dbReference type="PROSITE" id="PS50102"/>
    </source>
</evidence>
<comment type="function">
    <text evidence="7">Heterogeneous nuclear ribonucleoprotein (hnRNP)-protein binding the poly(A) tail of mRNA and probably involved in some steps of pre-mRNA maturation.</text>
</comment>
<dbReference type="GO" id="GO:0003729">
    <property type="term" value="F:mRNA binding"/>
    <property type="evidence" value="ECO:0007669"/>
    <property type="project" value="InterPro"/>
</dbReference>
<feature type="region of interest" description="Disordered" evidence="11">
    <location>
        <begin position="78"/>
        <end position="97"/>
    </location>
</feature>
<name>A0A068TLS2_COFCA</name>
<comment type="similarity">
    <text evidence="8">Belongs to the polyadenylate-binding RBP47 family.</text>
</comment>
<evidence type="ECO:0000256" key="1">
    <source>
        <dbReference type="ARBA" id="ARBA00004123"/>
    </source>
</evidence>
<dbReference type="PhylomeDB" id="A0A068TLS2"/>
<dbReference type="SUPFAM" id="SSF54928">
    <property type="entry name" value="RNA-binding domain, RBD"/>
    <property type="match status" value="3"/>
</dbReference>
<organism evidence="13 14">
    <name type="scientific">Coffea canephora</name>
    <name type="common">Robusta coffee</name>
    <dbReference type="NCBI Taxonomy" id="49390"/>
    <lineage>
        <taxon>Eukaryota</taxon>
        <taxon>Viridiplantae</taxon>
        <taxon>Streptophyta</taxon>
        <taxon>Embryophyta</taxon>
        <taxon>Tracheophyta</taxon>
        <taxon>Spermatophyta</taxon>
        <taxon>Magnoliopsida</taxon>
        <taxon>eudicotyledons</taxon>
        <taxon>Gunneridae</taxon>
        <taxon>Pentapetalae</taxon>
        <taxon>asterids</taxon>
        <taxon>lamiids</taxon>
        <taxon>Gentianales</taxon>
        <taxon>Rubiaceae</taxon>
        <taxon>Ixoroideae</taxon>
        <taxon>Gardenieae complex</taxon>
        <taxon>Bertiereae - Coffeeae clade</taxon>
        <taxon>Coffeeae</taxon>
        <taxon>Coffea</taxon>
    </lineage>
</organism>
<dbReference type="OMA" id="YPSCHSA"/>
<dbReference type="InterPro" id="IPR035979">
    <property type="entry name" value="RBD_domain_sf"/>
</dbReference>
<evidence type="ECO:0000313" key="13">
    <source>
        <dbReference type="EMBL" id="CDO97156.1"/>
    </source>
</evidence>
<dbReference type="InterPro" id="IPR050825">
    <property type="entry name" value="RBM42_RBP45_47-like"/>
</dbReference>
<keyword evidence="3" id="KW-0507">mRNA processing</keyword>
<sequence>MNGGDLTSQQQQHPHQHQQQQQQQQHHQQWMAMQQQWMSMHMQYPAAAMVMQQQMMYDRQYVPAAAYYHHQLYQQQHQLYQPQPQHKQQSQIQNSSEENRTIWIGDLQQWMDEAYLLSCFSQASELISVKVIRNKQTGQSERYGFVEFSSHAAADKVLQSYNGLPMPNTEQVFHLNWAAFSMGNRRQEAGAVDLSIFVGDLAADVTDSLLHETFASRFPSVKGAKVVVDPNTGRSKGYGFVRFADEKERTQAMTEMNGAYCSSRPMRIGVATPKKASPQQQYSSQAVVLAGGYPSNGVVPQGSQSDSDSSNTTIFVGGLDSDVTDEELRESFSQFGEVVSVKIPSGKGCGFVQFSNRSNAEDAMQRLNGAAIGKQMVRLSWGRNPVNKQLRMDSSYQLNGSNYGRQGQNGYGYPMPQYAAAANGAASNGHGGYQQPVN</sequence>
<keyword evidence="6" id="KW-0539">Nucleus</keyword>
<keyword evidence="14" id="KW-1185">Reference proteome</keyword>
<feature type="compositionally biased region" description="Low complexity" evidence="11">
    <location>
        <begin position="9"/>
        <end position="26"/>
    </location>
</feature>
<dbReference type="Pfam" id="PF00076">
    <property type="entry name" value="RRM_1"/>
    <property type="match status" value="3"/>
</dbReference>
<dbReference type="CDD" id="cd12345">
    <property type="entry name" value="RRM2_SECp43_like"/>
    <property type="match status" value="1"/>
</dbReference>
<evidence type="ECO:0000256" key="4">
    <source>
        <dbReference type="ARBA" id="ARBA00022737"/>
    </source>
</evidence>
<comment type="subunit">
    <text evidence="9">Interacts with the poly(A) tail of mRNA in nucleus.</text>
</comment>
<dbReference type="InParanoid" id="A0A068TLS2"/>
<gene>
    <name evidence="13" type="ORF">GSCOC_T00014408001</name>
</gene>
<feature type="region of interest" description="Disordered" evidence="11">
    <location>
        <begin position="1"/>
        <end position="26"/>
    </location>
</feature>
<dbReference type="GO" id="GO:0005829">
    <property type="term" value="C:cytosol"/>
    <property type="evidence" value="ECO:0007669"/>
    <property type="project" value="TreeGrafter"/>
</dbReference>
<dbReference type="FunFam" id="3.30.70.330:FF:000395">
    <property type="entry name" value="Polyadenylate-binding protein RBP47"/>
    <property type="match status" value="1"/>
</dbReference>
<feature type="compositionally biased region" description="Low complexity" evidence="11">
    <location>
        <begin position="78"/>
        <end position="96"/>
    </location>
</feature>
<evidence type="ECO:0000256" key="10">
    <source>
        <dbReference type="PROSITE-ProRule" id="PRU00176"/>
    </source>
</evidence>
<comment type="subcellular location">
    <subcellularLocation>
        <location evidence="2">Cytoplasmic granule</location>
    </subcellularLocation>
    <subcellularLocation>
        <location evidence="1">Nucleus</location>
    </subcellularLocation>
</comment>
<dbReference type="STRING" id="49390.A0A068TLS2"/>
<dbReference type="FunFam" id="3.30.70.330:FF:000144">
    <property type="entry name" value="Polyadenylate-binding protein RBP47B"/>
    <property type="match status" value="1"/>
</dbReference>
<dbReference type="Proteomes" id="UP000295252">
    <property type="component" value="Chromosome IV"/>
</dbReference>
<dbReference type="Gene3D" id="3.30.70.330">
    <property type="match status" value="3"/>
</dbReference>
<feature type="domain" description="RRM" evidence="12">
    <location>
        <begin position="312"/>
        <end position="384"/>
    </location>
</feature>
<dbReference type="PROSITE" id="PS50102">
    <property type="entry name" value="RRM"/>
    <property type="match status" value="3"/>
</dbReference>
<dbReference type="InterPro" id="IPR012677">
    <property type="entry name" value="Nucleotide-bd_a/b_plait_sf"/>
</dbReference>
<evidence type="ECO:0000256" key="2">
    <source>
        <dbReference type="ARBA" id="ARBA00004463"/>
    </source>
</evidence>
<evidence type="ECO:0000256" key="8">
    <source>
        <dbReference type="ARBA" id="ARBA00061069"/>
    </source>
</evidence>
<dbReference type="OrthoDB" id="446113at2759"/>
<evidence type="ECO:0000256" key="6">
    <source>
        <dbReference type="ARBA" id="ARBA00023242"/>
    </source>
</evidence>
<keyword evidence="5 10" id="KW-0694">RNA-binding</keyword>
<evidence type="ECO:0000256" key="11">
    <source>
        <dbReference type="SAM" id="MobiDB-lite"/>
    </source>
</evidence>
<dbReference type="GO" id="GO:0006397">
    <property type="term" value="P:mRNA processing"/>
    <property type="evidence" value="ECO:0007669"/>
    <property type="project" value="UniProtKB-KW"/>
</dbReference>
<evidence type="ECO:0000313" key="14">
    <source>
        <dbReference type="Proteomes" id="UP000295252"/>
    </source>
</evidence>